<dbReference type="InterPro" id="IPR002645">
    <property type="entry name" value="STAS_dom"/>
</dbReference>
<dbReference type="PANTHER" id="PTHR33495">
    <property type="entry name" value="ANTI-SIGMA FACTOR ANTAGONIST TM_1081-RELATED-RELATED"/>
    <property type="match status" value="1"/>
</dbReference>
<dbReference type="EMBL" id="VWOX01000015">
    <property type="protein sequence ID" value="KAA5540012.1"/>
    <property type="molecule type" value="Genomic_DNA"/>
</dbReference>
<proteinExistence type="predicted"/>
<reference evidence="2 3" key="1">
    <citation type="submission" date="2019-08" db="EMBL/GenBank/DDBJ databases">
        <authorList>
            <person name="Dhanesh K."/>
            <person name="Kumar G."/>
            <person name="Sasikala C."/>
            <person name="Venkata Ramana C."/>
        </authorList>
    </citation>
    <scope>NUCLEOTIDE SEQUENCE [LARGE SCALE GENOMIC DNA]</scope>
    <source>
        <strain evidence="2 3">JC645</strain>
    </source>
</reference>
<name>A0A5M6D154_9BACT</name>
<dbReference type="Gene3D" id="3.30.750.24">
    <property type="entry name" value="STAS domain"/>
    <property type="match status" value="1"/>
</dbReference>
<gene>
    <name evidence="2" type="ORF">FYK55_22095</name>
</gene>
<dbReference type="InterPro" id="IPR036513">
    <property type="entry name" value="STAS_dom_sf"/>
</dbReference>
<dbReference type="CDD" id="cd07043">
    <property type="entry name" value="STAS_anti-anti-sigma_factors"/>
    <property type="match status" value="1"/>
</dbReference>
<organism evidence="2 3">
    <name type="scientific">Roseiconus nitratireducens</name>
    <dbReference type="NCBI Taxonomy" id="2605748"/>
    <lineage>
        <taxon>Bacteria</taxon>
        <taxon>Pseudomonadati</taxon>
        <taxon>Planctomycetota</taxon>
        <taxon>Planctomycetia</taxon>
        <taxon>Pirellulales</taxon>
        <taxon>Pirellulaceae</taxon>
        <taxon>Roseiconus</taxon>
    </lineage>
</organism>
<dbReference type="Proteomes" id="UP000324479">
    <property type="component" value="Unassembled WGS sequence"/>
</dbReference>
<dbReference type="RefSeq" id="WP_150078805.1">
    <property type="nucleotide sequence ID" value="NZ_VWOX01000015.1"/>
</dbReference>
<dbReference type="Pfam" id="PF01740">
    <property type="entry name" value="STAS"/>
    <property type="match status" value="1"/>
</dbReference>
<keyword evidence="3" id="KW-1185">Reference proteome</keyword>
<dbReference type="PROSITE" id="PS50801">
    <property type="entry name" value="STAS"/>
    <property type="match status" value="1"/>
</dbReference>
<accession>A0A5M6D154</accession>
<evidence type="ECO:0000259" key="1">
    <source>
        <dbReference type="PROSITE" id="PS50801"/>
    </source>
</evidence>
<evidence type="ECO:0000313" key="2">
    <source>
        <dbReference type="EMBL" id="KAA5540012.1"/>
    </source>
</evidence>
<feature type="domain" description="STAS" evidence="1">
    <location>
        <begin position="31"/>
        <end position="122"/>
    </location>
</feature>
<comment type="caution">
    <text evidence="2">The sequence shown here is derived from an EMBL/GenBank/DDBJ whole genome shotgun (WGS) entry which is preliminary data.</text>
</comment>
<dbReference type="AlphaFoldDB" id="A0A5M6D154"/>
<protein>
    <submittedName>
        <fullName evidence="2">STAS domain-containing protein</fullName>
    </submittedName>
</protein>
<dbReference type="SUPFAM" id="SSF52091">
    <property type="entry name" value="SpoIIaa-like"/>
    <property type="match status" value="1"/>
</dbReference>
<evidence type="ECO:0000313" key="3">
    <source>
        <dbReference type="Proteomes" id="UP000324479"/>
    </source>
</evidence>
<dbReference type="GO" id="GO:0043856">
    <property type="term" value="F:anti-sigma factor antagonist activity"/>
    <property type="evidence" value="ECO:0007669"/>
    <property type="project" value="TreeGrafter"/>
</dbReference>
<sequence>MTKAEQIDIRHDGRKLIILPTSGTINRSKEARKLTARIDKAIEGRHSSPLTDLVVDLTNVSWISSAGLNALIRIRRCSTASGVSMHLSSINETVRDVFRITRLERIFLLDEGSADVVESRSR</sequence>